<feature type="chain" id="PRO_5002475350" evidence="3">
    <location>
        <begin position="20"/>
        <end position="249"/>
    </location>
</feature>
<evidence type="ECO:0000259" key="4">
    <source>
        <dbReference type="SMART" id="SM00062"/>
    </source>
</evidence>
<dbReference type="OrthoDB" id="2509690at2"/>
<keyword evidence="2 3" id="KW-0732">Signal</keyword>
<evidence type="ECO:0000256" key="2">
    <source>
        <dbReference type="ARBA" id="ARBA00022729"/>
    </source>
</evidence>
<dbReference type="PANTHER" id="PTHR35936:SF35">
    <property type="entry name" value="L-CYSTINE-BINDING PROTEIN TCYJ"/>
    <property type="match status" value="1"/>
</dbReference>
<reference evidence="5 6" key="1">
    <citation type="journal article" date="2015" name="BMC Genomics">
        <title>Genome mining reveals unlocked bioactive potential of marine Gram-negative bacteria.</title>
        <authorList>
            <person name="Machado H."/>
            <person name="Sonnenschein E.C."/>
            <person name="Melchiorsen J."/>
            <person name="Gram L."/>
        </authorList>
    </citation>
    <scope>NUCLEOTIDE SEQUENCE [LARGE SCALE GENOMIC DNA]</scope>
    <source>
        <strain evidence="5 6">S2471</strain>
    </source>
</reference>
<proteinExistence type="inferred from homology"/>
<dbReference type="Gene3D" id="3.40.190.10">
    <property type="entry name" value="Periplasmic binding protein-like II"/>
    <property type="match status" value="2"/>
</dbReference>
<dbReference type="Pfam" id="PF00497">
    <property type="entry name" value="SBP_bac_3"/>
    <property type="match status" value="1"/>
</dbReference>
<evidence type="ECO:0000313" key="6">
    <source>
        <dbReference type="Proteomes" id="UP000033452"/>
    </source>
</evidence>
<name>A0A0F4QCT2_9GAMM</name>
<comment type="caution">
    <text evidence="5">The sequence shown here is derived from an EMBL/GenBank/DDBJ whole genome shotgun (WGS) entry which is preliminary data.</text>
</comment>
<protein>
    <submittedName>
        <fullName evidence="5">ABC transporter substrate-binding protein</fullName>
    </submittedName>
</protein>
<dbReference type="Proteomes" id="UP000033452">
    <property type="component" value="Unassembled WGS sequence"/>
</dbReference>
<dbReference type="EMBL" id="JXYA01000070">
    <property type="protein sequence ID" value="KJZ05491.1"/>
    <property type="molecule type" value="Genomic_DNA"/>
</dbReference>
<evidence type="ECO:0000256" key="1">
    <source>
        <dbReference type="ARBA" id="ARBA00010333"/>
    </source>
</evidence>
<organism evidence="5 6">
    <name type="scientific">Pseudoalteromonas rubra</name>
    <dbReference type="NCBI Taxonomy" id="43658"/>
    <lineage>
        <taxon>Bacteria</taxon>
        <taxon>Pseudomonadati</taxon>
        <taxon>Pseudomonadota</taxon>
        <taxon>Gammaproteobacteria</taxon>
        <taxon>Alteromonadales</taxon>
        <taxon>Pseudoalteromonadaceae</taxon>
        <taxon>Pseudoalteromonas</taxon>
    </lineage>
</organism>
<dbReference type="SUPFAM" id="SSF53850">
    <property type="entry name" value="Periplasmic binding protein-like II"/>
    <property type="match status" value="1"/>
</dbReference>
<sequence>MIYRILVTIVLLLCAPLAAGQNSFKVVYYDAFPPYSFKTQDGQMTGILVDIVTEVLEKELGLKVVHEGYPWGRAQRMVFNGQADAFVSVPTSARLKYVSASEQPVFVGPINLFTYTNHPDMAALLRVSNTSALSAFNILDYIGNGWAEANLPQRAYKRRLLSNISSALQMLAKKRGDVVVTDRVVAHYFIAKHNLQDVVTELPATLDIVPFSLCISHQSPHLGVLEAFSKAVVYFRQQGGEQRILDKYK</sequence>
<feature type="domain" description="Solute-binding protein family 3/N-terminal" evidence="4">
    <location>
        <begin position="23"/>
        <end position="248"/>
    </location>
</feature>
<dbReference type="InterPro" id="IPR001638">
    <property type="entry name" value="Solute-binding_3/MltF_N"/>
</dbReference>
<accession>A0A0F4QCT2</accession>
<gene>
    <name evidence="5" type="ORF">TW77_22560</name>
</gene>
<keyword evidence="6" id="KW-1185">Reference proteome</keyword>
<comment type="similarity">
    <text evidence="1">Belongs to the bacterial solute-binding protein 3 family.</text>
</comment>
<dbReference type="RefSeq" id="WP_046007222.1">
    <property type="nucleotide sequence ID" value="NZ_JXYA01000070.1"/>
</dbReference>
<dbReference type="PANTHER" id="PTHR35936">
    <property type="entry name" value="MEMBRANE-BOUND LYTIC MUREIN TRANSGLYCOSYLASE F"/>
    <property type="match status" value="1"/>
</dbReference>
<dbReference type="AlphaFoldDB" id="A0A0F4QCT2"/>
<dbReference type="PATRIC" id="fig|43658.5.peg.4764"/>
<dbReference type="SMART" id="SM00062">
    <property type="entry name" value="PBPb"/>
    <property type="match status" value="1"/>
</dbReference>
<evidence type="ECO:0000256" key="3">
    <source>
        <dbReference type="SAM" id="SignalP"/>
    </source>
</evidence>
<feature type="signal peptide" evidence="3">
    <location>
        <begin position="1"/>
        <end position="19"/>
    </location>
</feature>
<evidence type="ECO:0000313" key="5">
    <source>
        <dbReference type="EMBL" id="KJZ05491.1"/>
    </source>
</evidence>